<evidence type="ECO:0000256" key="1">
    <source>
        <dbReference type="SAM" id="MobiDB-lite"/>
    </source>
</evidence>
<name>W9CDV5_SCLBF</name>
<dbReference type="EMBL" id="AYSA01000348">
    <property type="protein sequence ID" value="ESZ92984.1"/>
    <property type="molecule type" value="Genomic_DNA"/>
</dbReference>
<accession>W9CDV5</accession>
<organism evidence="2 3">
    <name type="scientific">Sclerotinia borealis (strain F-4128)</name>
    <dbReference type="NCBI Taxonomy" id="1432307"/>
    <lineage>
        <taxon>Eukaryota</taxon>
        <taxon>Fungi</taxon>
        <taxon>Dikarya</taxon>
        <taxon>Ascomycota</taxon>
        <taxon>Pezizomycotina</taxon>
        <taxon>Leotiomycetes</taxon>
        <taxon>Helotiales</taxon>
        <taxon>Sclerotiniaceae</taxon>
        <taxon>Sclerotinia</taxon>
    </lineage>
</organism>
<evidence type="ECO:0000313" key="3">
    <source>
        <dbReference type="Proteomes" id="UP000019487"/>
    </source>
</evidence>
<feature type="compositionally biased region" description="Polar residues" evidence="1">
    <location>
        <begin position="114"/>
        <end position="129"/>
    </location>
</feature>
<protein>
    <submittedName>
        <fullName evidence="2">Uncharacterized protein</fullName>
    </submittedName>
</protein>
<comment type="caution">
    <text evidence="2">The sequence shown here is derived from an EMBL/GenBank/DDBJ whole genome shotgun (WGS) entry which is preliminary data.</text>
</comment>
<feature type="compositionally biased region" description="Low complexity" evidence="1">
    <location>
        <begin position="95"/>
        <end position="113"/>
    </location>
</feature>
<dbReference type="Proteomes" id="UP000019487">
    <property type="component" value="Unassembled WGS sequence"/>
</dbReference>
<proteinExistence type="predicted"/>
<keyword evidence="3" id="KW-1185">Reference proteome</keyword>
<feature type="region of interest" description="Disordered" evidence="1">
    <location>
        <begin position="95"/>
        <end position="135"/>
    </location>
</feature>
<gene>
    <name evidence="2" type="ORF">SBOR_6650</name>
</gene>
<dbReference type="HOGENOM" id="CLU_1886953_0_0_1"/>
<evidence type="ECO:0000313" key="2">
    <source>
        <dbReference type="EMBL" id="ESZ92984.1"/>
    </source>
</evidence>
<dbReference type="AlphaFoldDB" id="W9CDV5"/>
<reference evidence="2 3" key="1">
    <citation type="journal article" date="2014" name="Genome Announc.">
        <title>Draft genome sequence of Sclerotinia borealis, a psychrophilic plant pathogenic fungus.</title>
        <authorList>
            <person name="Mardanov A.V."/>
            <person name="Beletsky A.V."/>
            <person name="Kadnikov V.V."/>
            <person name="Ignatov A.N."/>
            <person name="Ravin N.V."/>
        </authorList>
    </citation>
    <scope>NUCLEOTIDE SEQUENCE [LARGE SCALE GENOMIC DNA]</scope>
    <source>
        <strain evidence="3">F-4157</strain>
    </source>
</reference>
<sequence>MADRRLPRRSYAPLARSALIRTPGVHVTQEEERQWPATHSGETLLQMMNDPSVGRRHNQVYPSGYATYPPAALYTNTPSTSTATATTATTTTTCATYTPTTSTTYTYTPTTTAGQSSSYYSGNNDQNGYHQGGNN</sequence>